<keyword evidence="5 7" id="KW-0472">Membrane</keyword>
<keyword evidence="10" id="KW-1185">Reference proteome</keyword>
<dbReference type="PANTHER" id="PTHR11453">
    <property type="entry name" value="ANION EXCHANGE PROTEIN"/>
    <property type="match status" value="1"/>
</dbReference>
<evidence type="ECO:0000256" key="2">
    <source>
        <dbReference type="ARBA" id="ARBA00006262"/>
    </source>
</evidence>
<dbReference type="InterPro" id="IPR003020">
    <property type="entry name" value="HCO3_transpt_euk"/>
</dbReference>
<dbReference type="Proteomes" id="UP001327560">
    <property type="component" value="Chromosome 2"/>
</dbReference>
<evidence type="ECO:0000256" key="6">
    <source>
        <dbReference type="SAM" id="MobiDB-lite"/>
    </source>
</evidence>
<feature type="region of interest" description="Disordered" evidence="6">
    <location>
        <begin position="313"/>
        <end position="334"/>
    </location>
</feature>
<evidence type="ECO:0000256" key="4">
    <source>
        <dbReference type="ARBA" id="ARBA00022989"/>
    </source>
</evidence>
<dbReference type="GO" id="GO:0006820">
    <property type="term" value="P:monoatomic anion transport"/>
    <property type="evidence" value="ECO:0007669"/>
    <property type="project" value="InterPro"/>
</dbReference>
<dbReference type="Pfam" id="PF00955">
    <property type="entry name" value="HCO3_cotransp"/>
    <property type="match status" value="1"/>
</dbReference>
<feature type="compositionally biased region" description="Basic and acidic residues" evidence="6">
    <location>
        <begin position="316"/>
        <end position="326"/>
    </location>
</feature>
<keyword evidence="4 7" id="KW-1133">Transmembrane helix</keyword>
<dbReference type="PANTHER" id="PTHR11453:SF40">
    <property type="entry name" value="BORON TRANSPORTER 4-RELATED"/>
    <property type="match status" value="1"/>
</dbReference>
<gene>
    <name evidence="9" type="ORF">Cni_G06522</name>
</gene>
<proteinExistence type="inferred from homology"/>
<feature type="transmembrane region" description="Helical" evidence="7">
    <location>
        <begin position="182"/>
        <end position="209"/>
    </location>
</feature>
<dbReference type="GO" id="GO:0005452">
    <property type="term" value="F:solute:inorganic anion antiporter activity"/>
    <property type="evidence" value="ECO:0007669"/>
    <property type="project" value="InterPro"/>
</dbReference>
<dbReference type="InterPro" id="IPR011531">
    <property type="entry name" value="HCO3_transpt-like_TM_dom"/>
</dbReference>
<evidence type="ECO:0000313" key="10">
    <source>
        <dbReference type="Proteomes" id="UP001327560"/>
    </source>
</evidence>
<evidence type="ECO:0000256" key="1">
    <source>
        <dbReference type="ARBA" id="ARBA00004141"/>
    </source>
</evidence>
<evidence type="ECO:0000313" key="9">
    <source>
        <dbReference type="EMBL" id="WOK97814.1"/>
    </source>
</evidence>
<dbReference type="AlphaFoldDB" id="A0AAQ3JYU1"/>
<evidence type="ECO:0000256" key="7">
    <source>
        <dbReference type="SAM" id="Phobius"/>
    </source>
</evidence>
<protein>
    <submittedName>
        <fullName evidence="9">Boron transporter 4-like isoform X2</fullName>
    </submittedName>
</protein>
<organism evidence="9 10">
    <name type="scientific">Canna indica</name>
    <name type="common">Indian-shot</name>
    <dbReference type="NCBI Taxonomy" id="4628"/>
    <lineage>
        <taxon>Eukaryota</taxon>
        <taxon>Viridiplantae</taxon>
        <taxon>Streptophyta</taxon>
        <taxon>Embryophyta</taxon>
        <taxon>Tracheophyta</taxon>
        <taxon>Spermatophyta</taxon>
        <taxon>Magnoliopsida</taxon>
        <taxon>Liliopsida</taxon>
        <taxon>Zingiberales</taxon>
        <taxon>Cannaceae</taxon>
        <taxon>Canna</taxon>
    </lineage>
</organism>
<feature type="region of interest" description="Disordered" evidence="6">
    <location>
        <begin position="256"/>
        <end position="289"/>
    </location>
</feature>
<accession>A0AAQ3JYU1</accession>
<comment type="similarity">
    <text evidence="2">Belongs to the anion exchanger (TC 2.A.31.3) family.</text>
</comment>
<evidence type="ECO:0000259" key="8">
    <source>
        <dbReference type="Pfam" id="PF00955"/>
    </source>
</evidence>
<comment type="subcellular location">
    <subcellularLocation>
        <location evidence="1">Membrane</location>
        <topology evidence="1">Multi-pass membrane protein</topology>
    </subcellularLocation>
</comment>
<reference evidence="9 10" key="1">
    <citation type="submission" date="2023-10" db="EMBL/GenBank/DDBJ databases">
        <title>Chromosome-scale genome assembly provides insights into flower coloration mechanisms of Canna indica.</title>
        <authorList>
            <person name="Li C."/>
        </authorList>
    </citation>
    <scope>NUCLEOTIDE SEQUENCE [LARGE SCALE GENOMIC DNA]</scope>
    <source>
        <tissue evidence="9">Flower</tissue>
    </source>
</reference>
<dbReference type="GO" id="GO:0050801">
    <property type="term" value="P:monoatomic ion homeostasis"/>
    <property type="evidence" value="ECO:0007669"/>
    <property type="project" value="TreeGrafter"/>
</dbReference>
<evidence type="ECO:0000256" key="5">
    <source>
        <dbReference type="ARBA" id="ARBA00023136"/>
    </source>
</evidence>
<dbReference type="GO" id="GO:0005886">
    <property type="term" value="C:plasma membrane"/>
    <property type="evidence" value="ECO:0007669"/>
    <property type="project" value="TreeGrafter"/>
</dbReference>
<name>A0AAQ3JYU1_9LILI</name>
<sequence>MVAGLYFFDHNVASQLAQQKEFNLKNGRGFYANGQGEQTCIIESCLLQTDSVNKELKNLKDAVMCNKIDGEDSVGSFDPDKHIEAHLPVRVNEQTVTNLLQSLLVGAYLAAMPIIRMIPTSILWGYFAYMAIDSLLGKQFWERMLFLFVTPDRRFKVLQSFHASFVESVPFRQIANFTIFQFLYLLLCFDVTWIPVAGILFPLPFFLLISIRQHILPKFFHRDHLYELDSSEYDEISSDPHRKRSQSIFDVRDDDLRRGRRQSSAREKATISGSRLGRPSVETGTARQRRLMGDDQWRLGLEDGEGLRTMVTVGDQRLELGDDGEQHKKKSERR</sequence>
<keyword evidence="3 7" id="KW-0812">Transmembrane</keyword>
<evidence type="ECO:0000256" key="3">
    <source>
        <dbReference type="ARBA" id="ARBA00022692"/>
    </source>
</evidence>
<feature type="domain" description="Bicarbonate transporter-like transmembrane" evidence="8">
    <location>
        <begin position="89"/>
        <end position="231"/>
    </location>
</feature>
<dbReference type="EMBL" id="CP136891">
    <property type="protein sequence ID" value="WOK97814.1"/>
    <property type="molecule type" value="Genomic_DNA"/>
</dbReference>